<evidence type="ECO:0000256" key="2">
    <source>
        <dbReference type="SAM" id="SignalP"/>
    </source>
</evidence>
<evidence type="ECO:0008006" key="5">
    <source>
        <dbReference type="Google" id="ProtNLM"/>
    </source>
</evidence>
<protein>
    <recommendedName>
        <fullName evidence="5">Secreted protein</fullName>
    </recommendedName>
</protein>
<keyword evidence="2" id="KW-0732">Signal</keyword>
<dbReference type="EMBL" id="CP080429">
    <property type="protein sequence ID" value="QYJ67657.1"/>
    <property type="molecule type" value="Genomic_DNA"/>
</dbReference>
<gene>
    <name evidence="3" type="ORF">K1I41_08875</name>
</gene>
<name>A0ABX8V4C3_9FLAO</name>
<reference evidence="3 4" key="1">
    <citation type="submission" date="2021-07" db="EMBL/GenBank/DDBJ databases">
        <title>Flavobacterium WSW3-B6 sp.nov, isolated from seaweed.</title>
        <authorList>
            <person name="Muhammad N."/>
            <person name="Ho H."/>
            <person name="Lee Y.-J."/>
            <person name="Nguyen T."/>
            <person name="Ho J."/>
            <person name="Kim S.-G."/>
        </authorList>
    </citation>
    <scope>NUCLEOTIDE SEQUENCE [LARGE SCALE GENOMIC DNA]</scope>
    <source>
        <strain evidence="3 4">WSW3-B6</strain>
    </source>
</reference>
<sequence length="216" mass="24441">MKKVFLFIFLVFATINVEAQFDSNTGSISVPKGETTTPNTPSVTTASPFKDNEPNLPSYIKPYVVGANNNDDNFSMYQKDEFVNRSSEYMDRVKIKRRGESNEAYKGNQFFGEHRSNAVFVRVMARDFEYEDGDRIKVMVNDRVVVPEIVLTNNFRGVQITLEPGFNKIDFVALNQGTSGPNTAEFRVHDDKDQLVSSNQWNLATGFKATVIIVKE</sequence>
<feature type="region of interest" description="Disordered" evidence="1">
    <location>
        <begin position="24"/>
        <end position="51"/>
    </location>
</feature>
<organism evidence="3 4">
    <name type="scientific">Flavobacterium litorale</name>
    <dbReference type="NCBI Taxonomy" id="2856519"/>
    <lineage>
        <taxon>Bacteria</taxon>
        <taxon>Pseudomonadati</taxon>
        <taxon>Bacteroidota</taxon>
        <taxon>Flavobacteriia</taxon>
        <taxon>Flavobacteriales</taxon>
        <taxon>Flavobacteriaceae</taxon>
        <taxon>Flavobacterium</taxon>
    </lineage>
</organism>
<feature type="compositionally biased region" description="Low complexity" evidence="1">
    <location>
        <begin position="35"/>
        <end position="48"/>
    </location>
</feature>
<accession>A0ABX8V4C3</accession>
<evidence type="ECO:0000313" key="3">
    <source>
        <dbReference type="EMBL" id="QYJ67657.1"/>
    </source>
</evidence>
<dbReference type="RefSeq" id="WP_220640002.1">
    <property type="nucleotide sequence ID" value="NZ_CP080429.1"/>
</dbReference>
<feature type="signal peptide" evidence="2">
    <location>
        <begin position="1"/>
        <end position="19"/>
    </location>
</feature>
<dbReference type="Proteomes" id="UP000825381">
    <property type="component" value="Chromosome"/>
</dbReference>
<evidence type="ECO:0000313" key="4">
    <source>
        <dbReference type="Proteomes" id="UP000825381"/>
    </source>
</evidence>
<evidence type="ECO:0000256" key="1">
    <source>
        <dbReference type="SAM" id="MobiDB-lite"/>
    </source>
</evidence>
<keyword evidence="4" id="KW-1185">Reference proteome</keyword>
<feature type="chain" id="PRO_5045698782" description="Secreted protein" evidence="2">
    <location>
        <begin position="20"/>
        <end position="216"/>
    </location>
</feature>
<proteinExistence type="predicted"/>